<gene>
    <name evidence="2" type="ORF">EA473_07075</name>
</gene>
<protein>
    <recommendedName>
        <fullName evidence="4">DUF1648 domain-containing protein</fullName>
    </recommendedName>
</protein>
<organism evidence="2 3">
    <name type="scientific">Natrarchaeobius chitinivorans</name>
    <dbReference type="NCBI Taxonomy" id="1679083"/>
    <lineage>
        <taxon>Archaea</taxon>
        <taxon>Methanobacteriati</taxon>
        <taxon>Methanobacteriota</taxon>
        <taxon>Stenosarchaea group</taxon>
        <taxon>Halobacteria</taxon>
        <taxon>Halobacteriales</taxon>
        <taxon>Natrialbaceae</taxon>
        <taxon>Natrarchaeobius</taxon>
    </lineage>
</organism>
<evidence type="ECO:0008006" key="4">
    <source>
        <dbReference type="Google" id="ProtNLM"/>
    </source>
</evidence>
<keyword evidence="3" id="KW-1185">Reference proteome</keyword>
<dbReference type="RefSeq" id="WP_124194938.1">
    <property type="nucleotide sequence ID" value="NZ_REGA01000004.1"/>
</dbReference>
<dbReference type="OrthoDB" id="386028at2157"/>
<keyword evidence="1" id="KW-0472">Membrane</keyword>
<keyword evidence="1" id="KW-0812">Transmembrane</keyword>
<feature type="transmembrane region" description="Helical" evidence="1">
    <location>
        <begin position="58"/>
        <end position="81"/>
    </location>
</feature>
<dbReference type="EMBL" id="REGA01000004">
    <property type="protein sequence ID" value="RQG95937.1"/>
    <property type="molecule type" value="Genomic_DNA"/>
</dbReference>
<reference evidence="2 3" key="1">
    <citation type="submission" date="2018-10" db="EMBL/GenBank/DDBJ databases">
        <title>Natrarchaeobius chitinivorans gen. nov., sp. nov., and Natrarchaeobius haloalkaliphilus sp. nov., alkaliphilic, chitin-utilizing haloarchaea from hypersaline alkaline lakes.</title>
        <authorList>
            <person name="Sorokin D.Y."/>
            <person name="Elcheninov A.G."/>
            <person name="Kostrikina N.A."/>
            <person name="Bale N.J."/>
            <person name="Sinninghe Damste J.S."/>
            <person name="Khijniak T.V."/>
            <person name="Kublanov I.V."/>
            <person name="Toshchakov S.V."/>
        </authorList>
    </citation>
    <scope>NUCLEOTIDE SEQUENCE [LARGE SCALE GENOMIC DNA]</scope>
    <source>
        <strain evidence="2 3">AArcht4T</strain>
    </source>
</reference>
<evidence type="ECO:0000313" key="3">
    <source>
        <dbReference type="Proteomes" id="UP000282323"/>
    </source>
</evidence>
<name>A0A3N6M2C7_NATCH</name>
<sequence length="124" mass="13265">MALNIGERTGTRFRPTAGGGLIVVLSSIAVSLVALQFLGSQLRIHWSVGTHYQLGPEYAPTLAVLAAFPIIVTALFAGLSLLGRRLERVESFEDGRAYYELVAFGTMTAVVIFQVTLVGANLVV</sequence>
<proteinExistence type="predicted"/>
<comment type="caution">
    <text evidence="2">The sequence shown here is derived from an EMBL/GenBank/DDBJ whole genome shotgun (WGS) entry which is preliminary data.</text>
</comment>
<feature type="transmembrane region" description="Helical" evidence="1">
    <location>
        <begin position="101"/>
        <end position="123"/>
    </location>
</feature>
<evidence type="ECO:0000256" key="1">
    <source>
        <dbReference type="SAM" id="Phobius"/>
    </source>
</evidence>
<accession>A0A3N6M2C7</accession>
<feature type="transmembrane region" description="Helical" evidence="1">
    <location>
        <begin position="20"/>
        <end position="38"/>
    </location>
</feature>
<dbReference type="Proteomes" id="UP000282323">
    <property type="component" value="Unassembled WGS sequence"/>
</dbReference>
<evidence type="ECO:0000313" key="2">
    <source>
        <dbReference type="EMBL" id="RQG95937.1"/>
    </source>
</evidence>
<dbReference type="AlphaFoldDB" id="A0A3N6M2C7"/>
<keyword evidence="1" id="KW-1133">Transmembrane helix</keyword>